<evidence type="ECO:0000313" key="2">
    <source>
        <dbReference type="EMBL" id="KEQ68721.1"/>
    </source>
</evidence>
<dbReference type="RefSeq" id="XP_013422928.1">
    <property type="nucleotide sequence ID" value="XM_013567474.1"/>
</dbReference>
<protein>
    <submittedName>
        <fullName evidence="2">Uncharacterized protein</fullName>
    </submittedName>
</protein>
<proteinExistence type="predicted"/>
<evidence type="ECO:0000313" key="3">
    <source>
        <dbReference type="Proteomes" id="UP000027730"/>
    </source>
</evidence>
<feature type="compositionally biased region" description="Basic and acidic residues" evidence="1">
    <location>
        <begin position="321"/>
        <end position="331"/>
    </location>
</feature>
<feature type="region of interest" description="Disordered" evidence="1">
    <location>
        <begin position="180"/>
        <end position="224"/>
    </location>
</feature>
<sequence length="401" mass="45011">MRNFLRRQRDTYREVPCITTQKRIAVPIFEHARETDILADSILSAGVALASGPFFDHLHRAPTDVVLSDGLARADWRVQEPWLHIKSTKPASRWSRFRARWMNRAGENLDFDMTLEGQPIMALSGSSRKVLEPYSDGARRIGSEVSELNNSEIAILRNPDDFRVPLDAVHFDTPMQIDAVPEDFPTLPSSIKREDPPSPPRIYRSITEHPTSSSDGDNSQWCLDPESLTSSGKLAEDLDGLNKRFLDLAILRPNSGLLVRSNSEPCFRESQHQTTYWQHNSSTPQDQPKNSSSKSTSNSSSSFSSSVPTTLSGGTSSGSKRQRDDPGEQSERQGAQTYRKFKACEGHFENMNRLYRQSMPMRQLSGVQESAQRQTNGGSGIAGYFIRPVQRTYRAPILKPL</sequence>
<dbReference type="GeneID" id="25414304"/>
<feature type="region of interest" description="Disordered" evidence="1">
    <location>
        <begin position="269"/>
        <end position="336"/>
    </location>
</feature>
<name>A0A074X271_9PEZI</name>
<keyword evidence="3" id="KW-1185">Reference proteome</keyword>
<accession>A0A074X271</accession>
<dbReference type="EMBL" id="KL584726">
    <property type="protein sequence ID" value="KEQ68721.1"/>
    <property type="molecule type" value="Genomic_DNA"/>
</dbReference>
<dbReference type="Proteomes" id="UP000027730">
    <property type="component" value="Unassembled WGS sequence"/>
</dbReference>
<feature type="compositionally biased region" description="Low complexity" evidence="1">
    <location>
        <begin position="291"/>
        <end position="319"/>
    </location>
</feature>
<gene>
    <name evidence="2" type="ORF">M436DRAFT_67851</name>
</gene>
<reference evidence="2 3" key="1">
    <citation type="journal article" date="2014" name="BMC Genomics">
        <title>Genome sequencing of four Aureobasidium pullulans varieties: biotechnological potential, stress tolerance, and description of new species.</title>
        <authorList>
            <person name="Gostin Ar C."/>
            <person name="Ohm R.A."/>
            <person name="Kogej T."/>
            <person name="Sonjak S."/>
            <person name="Turk M."/>
            <person name="Zajc J."/>
            <person name="Zalar P."/>
            <person name="Grube M."/>
            <person name="Sun H."/>
            <person name="Han J."/>
            <person name="Sharma A."/>
            <person name="Chiniquy J."/>
            <person name="Ngan C.Y."/>
            <person name="Lipzen A."/>
            <person name="Barry K."/>
            <person name="Grigoriev I.V."/>
            <person name="Gunde-Cimerman N."/>
        </authorList>
    </citation>
    <scope>NUCLEOTIDE SEQUENCE [LARGE SCALE GENOMIC DNA]</scope>
    <source>
        <strain evidence="2 3">CBS 147.97</strain>
    </source>
</reference>
<evidence type="ECO:0000256" key="1">
    <source>
        <dbReference type="SAM" id="MobiDB-lite"/>
    </source>
</evidence>
<feature type="compositionally biased region" description="Polar residues" evidence="1">
    <location>
        <begin position="272"/>
        <end position="290"/>
    </location>
</feature>
<dbReference type="HOGENOM" id="CLU_686928_0_0_1"/>
<organism evidence="2 3">
    <name type="scientific">Aureobasidium namibiae CBS 147.97</name>
    <dbReference type="NCBI Taxonomy" id="1043004"/>
    <lineage>
        <taxon>Eukaryota</taxon>
        <taxon>Fungi</taxon>
        <taxon>Dikarya</taxon>
        <taxon>Ascomycota</taxon>
        <taxon>Pezizomycotina</taxon>
        <taxon>Dothideomycetes</taxon>
        <taxon>Dothideomycetidae</taxon>
        <taxon>Dothideales</taxon>
        <taxon>Saccotheciaceae</taxon>
        <taxon>Aureobasidium</taxon>
    </lineage>
</organism>
<feature type="compositionally biased region" description="Polar residues" evidence="1">
    <location>
        <begin position="208"/>
        <end position="224"/>
    </location>
</feature>
<dbReference type="AlphaFoldDB" id="A0A074X271"/>